<feature type="compositionally biased region" description="Low complexity" evidence="3">
    <location>
        <begin position="421"/>
        <end position="436"/>
    </location>
</feature>
<dbReference type="InterPro" id="IPR011993">
    <property type="entry name" value="PH-like_dom_sf"/>
</dbReference>
<dbReference type="InterPro" id="IPR045188">
    <property type="entry name" value="Boi1/Boi2-like"/>
</dbReference>
<feature type="compositionally biased region" description="Acidic residues" evidence="3">
    <location>
        <begin position="381"/>
        <end position="395"/>
    </location>
</feature>
<dbReference type="InterPro" id="IPR001849">
    <property type="entry name" value="PH_domain"/>
</dbReference>
<feature type="compositionally biased region" description="Polar residues" evidence="3">
    <location>
        <begin position="785"/>
        <end position="799"/>
    </location>
</feature>
<dbReference type="GO" id="GO:0042147">
    <property type="term" value="P:retrograde transport, endosome to Golgi"/>
    <property type="evidence" value="ECO:0007669"/>
    <property type="project" value="TreeGrafter"/>
</dbReference>
<dbReference type="SMART" id="SM00233">
    <property type="entry name" value="PH"/>
    <property type="match status" value="1"/>
</dbReference>
<dbReference type="SUPFAM" id="SSF50729">
    <property type="entry name" value="PH domain-like"/>
    <property type="match status" value="1"/>
</dbReference>
<feature type="region of interest" description="Disordered" evidence="3">
    <location>
        <begin position="347"/>
        <end position="495"/>
    </location>
</feature>
<dbReference type="AlphaFoldDB" id="A0A7J6NPY4"/>
<evidence type="ECO:0000313" key="6">
    <source>
        <dbReference type="Proteomes" id="UP000541610"/>
    </source>
</evidence>
<dbReference type="GO" id="GO:0005769">
    <property type="term" value="C:early endosome"/>
    <property type="evidence" value="ECO:0007669"/>
    <property type="project" value="TreeGrafter"/>
</dbReference>
<feature type="region of interest" description="Disordered" evidence="3">
    <location>
        <begin position="139"/>
        <end position="236"/>
    </location>
</feature>
<organism evidence="5 6">
    <name type="scientific">Perkinsus olseni</name>
    <name type="common">Perkinsus atlanticus</name>
    <dbReference type="NCBI Taxonomy" id="32597"/>
    <lineage>
        <taxon>Eukaryota</taxon>
        <taxon>Sar</taxon>
        <taxon>Alveolata</taxon>
        <taxon>Perkinsozoa</taxon>
        <taxon>Perkinsea</taxon>
        <taxon>Perkinsida</taxon>
        <taxon>Perkinsidae</taxon>
        <taxon>Perkinsus</taxon>
    </lineage>
</organism>
<dbReference type="Gene3D" id="2.60.120.330">
    <property type="entry name" value="B-lactam Antibiotic, Isopenicillin N Synthase, Chain"/>
    <property type="match status" value="1"/>
</dbReference>
<sequence length="829" mass="91484">MNHITHSGYLYKQSKHLKRFRRRYCVLIIDKLYTFKQPEDVARGLVTEVLDLGLADYLVEWEITPRVPNYNMISGKMSRFSFEIGTEAETPSRREWMFAAETEDDRRQWIHKLGSYCRHVWRPPRSGLEGQLRLFSAKRKKVTMSVPSGRPADMPSKPTAAVVQRQGTEERAERVQVLHPQSEVTEPEEYEVGVDNHEGGDHDDGALENPTGSAHPTAGAGAGGRGSLSAVSQSSDDDVDELVDTLNSSLDVIKDALRQPATPDSADFINNLMLEIQQNRDKLQARAEELVESGQFGSTDRIFEALEQVSQVEPRFDTWTRNITQQQQQQQQGGNRPALGRVNRLFSRQGSSSTDRNDPLATIPSFGFGEETERLNASPPPDDDEDYDDDDEEYDEAKVQASNTRKALEPVPTLSLPGVAGRSRQQSGKVSSSRGKSSSRRRSHSARGGSRKSRSSAKTRRTPRPTEDPSSSNVNPTAAADTANTLPQPPSDEDLAWDVVGEGFDEVEGPHHYNNFTQALPVQGASSAADAVAAWDDAFANANDNAFQTIPDLTINTSQQQAGGSLFDEAQPMEQSAAAGGHDHAAAAAGFAAATGRPESGMPTSASARMRINLGWEDGAAAMFGSNKKSARASLESLFIDAVAKSLKIDPSRVRVNNHDPEDNPAKRHEPSDDIPRVSLAGAVANPHDIDVLRSLSREVSAAMEKYGCFIIVNYGVPREVCQDVEQTSKEFFDLPVEVKNEVLATADDFEGYDAGRELLYTSEETEEHLKDTRGQADAKESYQIWPSTSSYPGSTRSGGTKWPRLPQGFRQKYMAYYREMERRELSEE</sequence>
<keyword evidence="1" id="KW-0597">Phosphoprotein</keyword>
<dbReference type="InterPro" id="IPR026992">
    <property type="entry name" value="DIOX_N"/>
</dbReference>
<feature type="compositionally biased region" description="Polar residues" evidence="3">
    <location>
        <begin position="468"/>
        <end position="486"/>
    </location>
</feature>
<dbReference type="PROSITE" id="PS50003">
    <property type="entry name" value="PH_DOMAIN"/>
    <property type="match status" value="1"/>
</dbReference>
<protein>
    <recommendedName>
        <fullName evidence="4">PH domain-containing protein</fullName>
    </recommendedName>
</protein>
<keyword evidence="2" id="KW-0175">Coiled coil</keyword>
<feature type="region of interest" description="Disordered" evidence="3">
    <location>
        <begin position="768"/>
        <end position="805"/>
    </location>
</feature>
<comment type="caution">
    <text evidence="5">The sequence shown here is derived from an EMBL/GenBank/DDBJ whole genome shotgun (WGS) entry which is preliminary data.</text>
</comment>
<feature type="compositionally biased region" description="Basic and acidic residues" evidence="3">
    <location>
        <begin position="194"/>
        <end position="205"/>
    </location>
</feature>
<dbReference type="GO" id="GO:0005829">
    <property type="term" value="C:cytosol"/>
    <property type="evidence" value="ECO:0007669"/>
    <property type="project" value="GOC"/>
</dbReference>
<dbReference type="Gene3D" id="2.30.29.30">
    <property type="entry name" value="Pleckstrin-homology domain (PH domain)/Phosphotyrosine-binding domain (PTB)"/>
    <property type="match status" value="1"/>
</dbReference>
<evidence type="ECO:0000256" key="1">
    <source>
        <dbReference type="ARBA" id="ARBA00022553"/>
    </source>
</evidence>
<feature type="compositionally biased region" description="Basic residues" evidence="3">
    <location>
        <begin position="437"/>
        <end position="463"/>
    </location>
</feature>
<dbReference type="Proteomes" id="UP000541610">
    <property type="component" value="Unassembled WGS sequence"/>
</dbReference>
<proteinExistence type="predicted"/>
<dbReference type="GO" id="GO:0055037">
    <property type="term" value="C:recycling endosome"/>
    <property type="evidence" value="ECO:0007669"/>
    <property type="project" value="TreeGrafter"/>
</dbReference>
<dbReference type="Pfam" id="PF14226">
    <property type="entry name" value="DIOX_N"/>
    <property type="match status" value="1"/>
</dbReference>
<reference evidence="5 6" key="1">
    <citation type="submission" date="2020-04" db="EMBL/GenBank/DDBJ databases">
        <title>Perkinsus olseni comparative genomics.</title>
        <authorList>
            <person name="Bogema D.R."/>
        </authorList>
    </citation>
    <scope>NUCLEOTIDE SEQUENCE [LARGE SCALE GENOMIC DNA]</scope>
    <source>
        <strain evidence="5">00978-12</strain>
    </source>
</reference>
<evidence type="ECO:0000256" key="3">
    <source>
        <dbReference type="SAM" id="MobiDB-lite"/>
    </source>
</evidence>
<feature type="compositionally biased region" description="Basic and acidic residues" evidence="3">
    <location>
        <begin position="167"/>
        <end position="176"/>
    </location>
</feature>
<dbReference type="PANTHER" id="PTHR22902:SF27">
    <property type="entry name" value="PLECKSTRIN HOMOLOGY DOMAIN-CONTAINING FAMILY A MEMBER 3"/>
    <property type="match status" value="1"/>
</dbReference>
<dbReference type="PANTHER" id="PTHR22902">
    <property type="entry name" value="SESQUIPEDALIAN"/>
    <property type="match status" value="1"/>
</dbReference>
<accession>A0A7J6NPY4</accession>
<dbReference type="EMBL" id="JABANP010000245">
    <property type="protein sequence ID" value="KAF4685865.1"/>
    <property type="molecule type" value="Genomic_DNA"/>
</dbReference>
<evidence type="ECO:0000259" key="4">
    <source>
        <dbReference type="PROSITE" id="PS50003"/>
    </source>
</evidence>
<dbReference type="SUPFAM" id="SSF51197">
    <property type="entry name" value="Clavaminate synthase-like"/>
    <property type="match status" value="1"/>
</dbReference>
<name>A0A7J6NPY4_PEROL</name>
<dbReference type="GO" id="GO:0005802">
    <property type="term" value="C:trans-Golgi network"/>
    <property type="evidence" value="ECO:0007669"/>
    <property type="project" value="TreeGrafter"/>
</dbReference>
<gene>
    <name evidence="5" type="ORF">FOZ60_005973</name>
</gene>
<evidence type="ECO:0000313" key="5">
    <source>
        <dbReference type="EMBL" id="KAF4685865.1"/>
    </source>
</evidence>
<evidence type="ECO:0000256" key="2">
    <source>
        <dbReference type="SAM" id="Coils"/>
    </source>
</evidence>
<feature type="region of interest" description="Disordered" evidence="3">
    <location>
        <begin position="654"/>
        <end position="676"/>
    </location>
</feature>
<dbReference type="InterPro" id="IPR027443">
    <property type="entry name" value="IPNS-like_sf"/>
</dbReference>
<dbReference type="GO" id="GO:0007032">
    <property type="term" value="P:endosome organization"/>
    <property type="evidence" value="ECO:0007669"/>
    <property type="project" value="TreeGrafter"/>
</dbReference>
<feature type="coiled-coil region" evidence="2">
    <location>
        <begin position="266"/>
        <end position="293"/>
    </location>
</feature>
<dbReference type="Pfam" id="PF00169">
    <property type="entry name" value="PH"/>
    <property type="match status" value="1"/>
</dbReference>
<dbReference type="OrthoDB" id="429794at2759"/>
<feature type="compositionally biased region" description="Basic and acidic residues" evidence="3">
    <location>
        <begin position="768"/>
        <end position="781"/>
    </location>
</feature>
<dbReference type="GO" id="GO:0001881">
    <property type="term" value="P:receptor recycling"/>
    <property type="evidence" value="ECO:0007669"/>
    <property type="project" value="TreeGrafter"/>
</dbReference>
<feature type="domain" description="PH" evidence="4">
    <location>
        <begin position="3"/>
        <end position="118"/>
    </location>
</feature>